<keyword evidence="2" id="KW-1185">Reference proteome</keyword>
<evidence type="ECO:0000313" key="1">
    <source>
        <dbReference type="EMBL" id="KAG6576930.1"/>
    </source>
</evidence>
<evidence type="ECO:0000313" key="2">
    <source>
        <dbReference type="Proteomes" id="UP000685013"/>
    </source>
</evidence>
<dbReference type="Proteomes" id="UP000685013">
    <property type="component" value="Chromosome 16"/>
</dbReference>
<dbReference type="AlphaFoldDB" id="A0AAV6M7B5"/>
<proteinExistence type="predicted"/>
<name>A0AAV6M7B5_9ROSI</name>
<dbReference type="EMBL" id="JAGKQH010000016">
    <property type="protein sequence ID" value="KAG6576930.1"/>
    <property type="molecule type" value="Genomic_DNA"/>
</dbReference>
<accession>A0AAV6M7B5</accession>
<sequence length="197" mass="22217">MRASSEGRYCSVKEQKSYCYPPASEALLRIYHLWMLHCYQVLQSQHNVVLFTHESNRIFCAHPAFIDLNASKSCQPLKLEAGALGDLLLSLMILSTSPKTDTRIKRKLPGHLKSMASPSMKDQAESSFSGLGAFWLHSSPSCGHFDGLPMPVNCRILSYRSCMKRLKFSHSKAPTPSAMILNYKMDRIADSLSSWEW</sequence>
<feature type="non-terminal residue" evidence="1">
    <location>
        <position position="1"/>
    </location>
</feature>
<protein>
    <submittedName>
        <fullName evidence="1">Uncharacterized protein</fullName>
    </submittedName>
</protein>
<gene>
    <name evidence="1" type="ORF">SDJN03_24504</name>
</gene>
<organism evidence="1 2">
    <name type="scientific">Cucurbita argyrosperma subsp. sororia</name>
    <dbReference type="NCBI Taxonomy" id="37648"/>
    <lineage>
        <taxon>Eukaryota</taxon>
        <taxon>Viridiplantae</taxon>
        <taxon>Streptophyta</taxon>
        <taxon>Embryophyta</taxon>
        <taxon>Tracheophyta</taxon>
        <taxon>Spermatophyta</taxon>
        <taxon>Magnoliopsida</taxon>
        <taxon>eudicotyledons</taxon>
        <taxon>Gunneridae</taxon>
        <taxon>Pentapetalae</taxon>
        <taxon>rosids</taxon>
        <taxon>fabids</taxon>
        <taxon>Cucurbitales</taxon>
        <taxon>Cucurbitaceae</taxon>
        <taxon>Cucurbiteae</taxon>
        <taxon>Cucurbita</taxon>
    </lineage>
</organism>
<reference evidence="1 2" key="1">
    <citation type="journal article" date="2021" name="Hortic Res">
        <title>The domestication of Cucurbita argyrosperma as revealed by the genome of its wild relative.</title>
        <authorList>
            <person name="Barrera-Redondo J."/>
            <person name="Sanchez-de la Vega G."/>
            <person name="Aguirre-Liguori J.A."/>
            <person name="Castellanos-Morales G."/>
            <person name="Gutierrez-Guerrero Y.T."/>
            <person name="Aguirre-Dugua X."/>
            <person name="Aguirre-Planter E."/>
            <person name="Tenaillon M.I."/>
            <person name="Lira-Saade R."/>
            <person name="Eguiarte L.E."/>
        </authorList>
    </citation>
    <scope>NUCLEOTIDE SEQUENCE [LARGE SCALE GENOMIC DNA]</scope>
    <source>
        <strain evidence="1">JBR-2021</strain>
    </source>
</reference>
<comment type="caution">
    <text evidence="1">The sequence shown here is derived from an EMBL/GenBank/DDBJ whole genome shotgun (WGS) entry which is preliminary data.</text>
</comment>